<dbReference type="KEGG" id="mbd:MEBOL_004914"/>
<sequence length="143" mass="15706">MGLFDKMMGNAEVSGKSAYQVERFLGEAEQLLAVFRFMRDEIVVTDRGIFAVDVQGLTGAKKEYKYFPLKGIKYVSYESAGTFDLDADIKIGVDGNTELVNMVPVSKPLSFKIPKAQASDGERFFKLIKAAVDGKPLPKATPS</sequence>
<dbReference type="RefSeq" id="WP_218920816.1">
    <property type="nucleotide sequence ID" value="NZ_CP022163.1"/>
</dbReference>
<dbReference type="SUPFAM" id="SSF50729">
    <property type="entry name" value="PH domain-like"/>
    <property type="match status" value="1"/>
</dbReference>
<evidence type="ECO:0000313" key="3">
    <source>
        <dbReference type="Proteomes" id="UP000217289"/>
    </source>
</evidence>
<gene>
    <name evidence="2" type="ORF">MEBOL_004914</name>
</gene>
<proteinExistence type="predicted"/>
<dbReference type="EMBL" id="CP022163">
    <property type="protein sequence ID" value="ATB31451.1"/>
    <property type="molecule type" value="Genomic_DNA"/>
</dbReference>
<dbReference type="InterPro" id="IPR012544">
    <property type="entry name" value="PHb"/>
</dbReference>
<protein>
    <recommendedName>
        <fullName evidence="1">Bacterial Pleckstrin homology domain-containing protein</fullName>
    </recommendedName>
</protein>
<keyword evidence="3" id="KW-1185">Reference proteome</keyword>
<reference evidence="2 3" key="1">
    <citation type="submission" date="2017-06" db="EMBL/GenBank/DDBJ databases">
        <authorList>
            <person name="Kim H.J."/>
            <person name="Triplett B.A."/>
        </authorList>
    </citation>
    <scope>NUCLEOTIDE SEQUENCE [LARGE SCALE GENOMIC DNA]</scope>
    <source>
        <strain evidence="2 3">DSM 14713</strain>
    </source>
</reference>
<accession>A0A250IJT5</accession>
<name>A0A250IJT5_9BACT</name>
<evidence type="ECO:0000259" key="1">
    <source>
        <dbReference type="Pfam" id="PF08000"/>
    </source>
</evidence>
<dbReference type="Gene3D" id="2.30.29.50">
    <property type="entry name" value="Bacterial Pleckstrin homology domain"/>
    <property type="match status" value="1"/>
</dbReference>
<dbReference type="AlphaFoldDB" id="A0A250IJT5"/>
<feature type="domain" description="Bacterial Pleckstrin homology" evidence="1">
    <location>
        <begin position="2"/>
        <end position="101"/>
    </location>
</feature>
<dbReference type="Proteomes" id="UP000217289">
    <property type="component" value="Chromosome"/>
</dbReference>
<evidence type="ECO:0000313" key="2">
    <source>
        <dbReference type="EMBL" id="ATB31451.1"/>
    </source>
</evidence>
<dbReference type="Pfam" id="PF08000">
    <property type="entry name" value="bPH_1"/>
    <property type="match status" value="1"/>
</dbReference>
<organism evidence="2 3">
    <name type="scientific">Melittangium boletus DSM 14713</name>
    <dbReference type="NCBI Taxonomy" id="1294270"/>
    <lineage>
        <taxon>Bacteria</taxon>
        <taxon>Pseudomonadati</taxon>
        <taxon>Myxococcota</taxon>
        <taxon>Myxococcia</taxon>
        <taxon>Myxococcales</taxon>
        <taxon>Cystobacterineae</taxon>
        <taxon>Archangiaceae</taxon>
        <taxon>Melittangium</taxon>
    </lineage>
</organism>
<dbReference type="InterPro" id="IPR037063">
    <property type="entry name" value="PHb_sf"/>
</dbReference>